<comment type="caution">
    <text evidence="1">The sequence shown here is derived from an EMBL/GenBank/DDBJ whole genome shotgun (WGS) entry which is preliminary data.</text>
</comment>
<organism evidence="1 2">
    <name type="scientific">Novosphingobium barchaimii LL02</name>
    <dbReference type="NCBI Taxonomy" id="1114963"/>
    <lineage>
        <taxon>Bacteria</taxon>
        <taxon>Pseudomonadati</taxon>
        <taxon>Pseudomonadota</taxon>
        <taxon>Alphaproteobacteria</taxon>
        <taxon>Sphingomonadales</taxon>
        <taxon>Sphingomonadaceae</taxon>
        <taxon>Novosphingobium</taxon>
    </lineage>
</organism>
<name>A0A0J7XYP6_9SPHN</name>
<keyword evidence="2" id="KW-1185">Reference proteome</keyword>
<gene>
    <name evidence="1" type="ORF">V474_13670</name>
</gene>
<sequence length="506" mass="55262">MPAIRCYTILMTDDPPRKGFDISQALKPAEAMLPGIGEVSVRIRTVSFIKWFGGGERSRRWKDGADFLRILLRERVAPPEDVEEADKPGLDSAVVDALDSDQLEAIAEQLLVAATPIFRSLGASRKRDAEKPSALEPVEAGDQVKPSERLLAGARRYYLDFETGQKNAARRITETLGGGSVMRELNRHNKLMQLNRGLDSLNLGTIGQTRLEHLARGDLLGRAFREQTTIGKLFAASSQLDTIGNLSKVLGLTQMDQERWTSASRILGLGISSPVLAAAQRLTASSMISQIEREAAAMYRPGYQSLASLALEGEIALGAASDLLHQYDAGTGEAPLFGSVLNAIEALDDDEASPEDRLAVLESAIDLIQDAGGWAKSEIQKAGVVALVALVVSILSLYPDLVPFRGDAEPNKEIVAATAEIRALREDLAESRDAGSHKYIRYIHGRANLRVTPERQGLVIRIVYPDQWVEVRDARGDWARVAVYDYASDAPVEGWIYRGNLRVAPD</sequence>
<protein>
    <submittedName>
        <fullName evidence="1">Uncharacterized protein</fullName>
    </submittedName>
</protein>
<proteinExistence type="predicted"/>
<evidence type="ECO:0000313" key="2">
    <source>
        <dbReference type="Proteomes" id="UP000052268"/>
    </source>
</evidence>
<dbReference type="AlphaFoldDB" id="A0A0J7XYP6"/>
<reference evidence="1 2" key="1">
    <citation type="journal article" date="2015" name="G3 (Bethesda)">
        <title>Insights into Ongoing Evolution of the Hexachlorocyclohexane Catabolic Pathway from Comparative Genomics of Ten Sphingomonadaceae Strains.</title>
        <authorList>
            <person name="Pearce S.L."/>
            <person name="Oakeshott J.G."/>
            <person name="Pandey G."/>
        </authorList>
    </citation>
    <scope>NUCLEOTIDE SEQUENCE [LARGE SCALE GENOMIC DNA]</scope>
    <source>
        <strain evidence="1 2">LL02</strain>
    </source>
</reference>
<dbReference type="EMBL" id="JACU01000004">
    <property type="protein sequence ID" value="KMS56607.1"/>
    <property type="molecule type" value="Genomic_DNA"/>
</dbReference>
<evidence type="ECO:0000313" key="1">
    <source>
        <dbReference type="EMBL" id="KMS56607.1"/>
    </source>
</evidence>
<dbReference type="Proteomes" id="UP000052268">
    <property type="component" value="Unassembled WGS sequence"/>
</dbReference>
<accession>A0A0J7XYP6</accession>
<dbReference type="PATRIC" id="fig|1114963.3.peg.1541"/>